<feature type="transmembrane region" description="Helical" evidence="2">
    <location>
        <begin position="68"/>
        <end position="85"/>
    </location>
</feature>
<evidence type="ECO:0000313" key="3">
    <source>
        <dbReference type="EMBL" id="AWI68169.1"/>
    </source>
</evidence>
<keyword evidence="3" id="KW-0150">Chloroplast</keyword>
<dbReference type="RefSeq" id="YP_009491962.1">
    <property type="nucleotide sequence ID" value="NC_037919.1"/>
</dbReference>
<evidence type="ECO:0000256" key="1">
    <source>
        <dbReference type="SAM" id="MobiDB-lite"/>
    </source>
</evidence>
<sequence length="121" mass="14127">MKWNDFNTFRPALGIFFIFGFFGIEDSEPEEATIGDSELTSNKYNLYFICIVFTVWSFAFCEKEVTIFFIFFAFGIFFIFGFFGISDSEKAEDKEDSKLQKKIPKAEHRMQNFEDSAGSEF</sequence>
<feature type="region of interest" description="Disordered" evidence="1">
    <location>
        <begin position="90"/>
        <end position="121"/>
    </location>
</feature>
<name>A0A2U8GHL7_9CHLO</name>
<geneLocation type="chloroplast" evidence="3"/>
<keyword evidence="2" id="KW-0812">Transmembrane</keyword>
<organism evidence="3">
    <name type="scientific">Pediastrum angulosum</name>
    <dbReference type="NCBI Taxonomy" id="271408"/>
    <lineage>
        <taxon>Eukaryota</taxon>
        <taxon>Viridiplantae</taxon>
        <taxon>Chlorophyta</taxon>
        <taxon>core chlorophytes</taxon>
        <taxon>Chlorophyceae</taxon>
        <taxon>CS clade</taxon>
        <taxon>Sphaeropleales</taxon>
        <taxon>Hydrodictyaceae</taxon>
        <taxon>Pediastrum</taxon>
    </lineage>
</organism>
<keyword evidence="2" id="KW-0472">Membrane</keyword>
<reference evidence="3" key="1">
    <citation type="journal article" date="2018" name="Am. J. Bot.">
        <title>Organellar phylogenomics inform systematics in the green algal family Hydrodictyaceae (Chlorophyceae) and provide clues to the complex evolutionary history of plastid genomes in the green algal tree of life.</title>
        <authorList>
            <person name="McManus H.A."/>
            <person name="Fucikova K."/>
            <person name="Lewis P.O."/>
            <person name="Lewis L.A."/>
            <person name="Karol K.G."/>
        </authorList>
    </citation>
    <scope>NUCLEOTIDE SEQUENCE</scope>
</reference>
<protein>
    <submittedName>
        <fullName evidence="3">Uncharacterized protein</fullName>
    </submittedName>
</protein>
<keyword evidence="3" id="KW-0934">Plastid</keyword>
<feature type="transmembrane region" description="Helical" evidence="2">
    <location>
        <begin position="7"/>
        <end position="24"/>
    </location>
</feature>
<feature type="compositionally biased region" description="Basic and acidic residues" evidence="1">
    <location>
        <begin position="90"/>
        <end position="112"/>
    </location>
</feature>
<evidence type="ECO:0000256" key="2">
    <source>
        <dbReference type="SAM" id="Phobius"/>
    </source>
</evidence>
<feature type="transmembrane region" description="Helical" evidence="2">
    <location>
        <begin position="44"/>
        <end position="61"/>
    </location>
</feature>
<dbReference type="EMBL" id="MF276977">
    <property type="protein sequence ID" value="AWI68169.1"/>
    <property type="molecule type" value="Genomic_DNA"/>
</dbReference>
<accession>A0A2U8GHL7</accession>
<proteinExistence type="predicted"/>
<keyword evidence="2" id="KW-1133">Transmembrane helix</keyword>
<dbReference type="AlphaFoldDB" id="A0A2U8GHL7"/>
<dbReference type="GeneID" id="36951519"/>